<protein>
    <recommendedName>
        <fullName evidence="4">Secreted protein</fullName>
    </recommendedName>
</protein>
<keyword evidence="1" id="KW-0732">Signal</keyword>
<evidence type="ECO:0000313" key="2">
    <source>
        <dbReference type="EMBL" id="MFC4634690.1"/>
    </source>
</evidence>
<gene>
    <name evidence="2" type="ORF">ACFO3O_12270</name>
</gene>
<sequence length="65" mass="7310">MNVAFLTYCFGLTAFASLMYAFAKANTQSNAIRVCENYLHTFWHVNQQSGSLSSEAQSSEAFFEK</sequence>
<comment type="caution">
    <text evidence="2">The sequence shown here is derived from an EMBL/GenBank/DDBJ whole genome shotgun (WGS) entry which is preliminary data.</text>
</comment>
<evidence type="ECO:0008006" key="4">
    <source>
        <dbReference type="Google" id="ProtNLM"/>
    </source>
</evidence>
<organism evidence="2 3">
    <name type="scientific">Dokdonia ponticola</name>
    <dbReference type="NCBI Taxonomy" id="2041041"/>
    <lineage>
        <taxon>Bacteria</taxon>
        <taxon>Pseudomonadati</taxon>
        <taxon>Bacteroidota</taxon>
        <taxon>Flavobacteriia</taxon>
        <taxon>Flavobacteriales</taxon>
        <taxon>Flavobacteriaceae</taxon>
        <taxon>Dokdonia</taxon>
    </lineage>
</organism>
<keyword evidence="3" id="KW-1185">Reference proteome</keyword>
<name>A0ABV9HYX4_9FLAO</name>
<evidence type="ECO:0000313" key="3">
    <source>
        <dbReference type="Proteomes" id="UP001596043"/>
    </source>
</evidence>
<reference evidence="3" key="1">
    <citation type="journal article" date="2019" name="Int. J. Syst. Evol. Microbiol.">
        <title>The Global Catalogue of Microorganisms (GCM) 10K type strain sequencing project: providing services to taxonomists for standard genome sequencing and annotation.</title>
        <authorList>
            <consortium name="The Broad Institute Genomics Platform"/>
            <consortium name="The Broad Institute Genome Sequencing Center for Infectious Disease"/>
            <person name="Wu L."/>
            <person name="Ma J."/>
        </authorList>
    </citation>
    <scope>NUCLEOTIDE SEQUENCE [LARGE SCALE GENOMIC DNA]</scope>
    <source>
        <strain evidence="3">YJ-61-S</strain>
    </source>
</reference>
<feature type="chain" id="PRO_5047185525" description="Secreted protein" evidence="1">
    <location>
        <begin position="24"/>
        <end position="65"/>
    </location>
</feature>
<evidence type="ECO:0000256" key="1">
    <source>
        <dbReference type="SAM" id="SignalP"/>
    </source>
</evidence>
<dbReference type="RefSeq" id="WP_379979195.1">
    <property type="nucleotide sequence ID" value="NZ_JBHSFV010000007.1"/>
</dbReference>
<dbReference type="EMBL" id="JBHSFV010000007">
    <property type="protein sequence ID" value="MFC4634690.1"/>
    <property type="molecule type" value="Genomic_DNA"/>
</dbReference>
<proteinExistence type="predicted"/>
<dbReference type="Proteomes" id="UP001596043">
    <property type="component" value="Unassembled WGS sequence"/>
</dbReference>
<accession>A0ABV9HYX4</accession>
<feature type="signal peptide" evidence="1">
    <location>
        <begin position="1"/>
        <end position="23"/>
    </location>
</feature>